<evidence type="ECO:0000259" key="7">
    <source>
        <dbReference type="Pfam" id="PF20667"/>
    </source>
</evidence>
<feature type="region of interest" description="Disordered" evidence="5">
    <location>
        <begin position="371"/>
        <end position="394"/>
    </location>
</feature>
<feature type="region of interest" description="Disordered" evidence="5">
    <location>
        <begin position="909"/>
        <end position="929"/>
    </location>
</feature>
<dbReference type="InterPro" id="IPR048627">
    <property type="entry name" value="Sec10_HB"/>
</dbReference>
<dbReference type="GO" id="GO:0006887">
    <property type="term" value="P:exocytosis"/>
    <property type="evidence" value="ECO:0007669"/>
    <property type="project" value="UniProtKB-KW"/>
</dbReference>
<comment type="similarity">
    <text evidence="1">Belongs to the SEC10 family.</text>
</comment>
<organism evidence="8 9">
    <name type="scientific">Meripilus lineatus</name>
    <dbReference type="NCBI Taxonomy" id="2056292"/>
    <lineage>
        <taxon>Eukaryota</taxon>
        <taxon>Fungi</taxon>
        <taxon>Dikarya</taxon>
        <taxon>Basidiomycota</taxon>
        <taxon>Agaricomycotina</taxon>
        <taxon>Agaricomycetes</taxon>
        <taxon>Polyporales</taxon>
        <taxon>Meripilaceae</taxon>
        <taxon>Meripilus</taxon>
    </lineage>
</organism>
<evidence type="ECO:0000256" key="5">
    <source>
        <dbReference type="SAM" id="MobiDB-lite"/>
    </source>
</evidence>
<dbReference type="Pfam" id="PF20667">
    <property type="entry name" value="Sec10_N"/>
    <property type="match status" value="1"/>
</dbReference>
<feature type="domain" description="Exocyst complex component Sec10-like alpha-helical bundle" evidence="6">
    <location>
        <begin position="173"/>
        <end position="718"/>
    </location>
</feature>
<dbReference type="GO" id="GO:0006893">
    <property type="term" value="P:Golgi to plasma membrane transport"/>
    <property type="evidence" value="ECO:0007669"/>
    <property type="project" value="TreeGrafter"/>
</dbReference>
<dbReference type="Pfam" id="PF07393">
    <property type="entry name" value="Sec10_HB"/>
    <property type="match status" value="2"/>
</dbReference>
<evidence type="ECO:0000256" key="1">
    <source>
        <dbReference type="ARBA" id="ARBA00006572"/>
    </source>
</evidence>
<gene>
    <name evidence="8" type="ORF">NLI96_g2571</name>
</gene>
<feature type="compositionally biased region" description="Pro residues" evidence="5">
    <location>
        <begin position="919"/>
        <end position="929"/>
    </location>
</feature>
<proteinExistence type="inferred from homology"/>
<feature type="domain" description="Exocyst complex component Sec10-like alpha-helical bundle" evidence="6">
    <location>
        <begin position="765"/>
        <end position="836"/>
    </location>
</feature>
<sequence length="929" mass="103953">MHPGQDLDPTLEQNLRLEAFEGKFDVKDFVGVISEKLIAQSKSQSGPFDPKPFIRTFEAAVDRLLSVRKDVQAKTEQLEKSVRVAEREYSKKMVELNKGFEAVGQSFSTMENKMNQVGRTAIRIGEQLESVHQQRQRAQAAYDLIDYYNQFARDDTSRLDALKKEGKEGRRRVAVLLRRLGTVAKEVDLPNAEKTRENIDKYCEKFEKDMLYLFDRAYRRSDPKMMHHCAQTLLDFNGGASCVQVYVNQHDFFINRVRENDTNNNAKLWESLPDPDAPPPANEPGLEELFNEIRGTVGQEAQIVQAVFPNPPIVMQVFLQRVFAQSIQQRLEQLVSAGSSISDLAFLRMLKMVHNQTSLLVEDLKTYELPSTVPRSPNERSEFRKSLTSTPSTTPAAASISAMLETAMEELFVPYTEGQRYLERESKSLTELYGSFLTSFTRYHMRTHKGNKSTMFDRMVDRLGAAAATTSTSGTSTTSAQAAAAILRYGGLSTAADRNQEKSGEEPIREEDGQLNIVVAEMMLKWHAESIGRCVELSPPNDVPKHAFALLRVLATALGGAYIEVAIETVQARLEAADTKVEPNLQLLTVLREVDLICHLWQQYVNMALLPLASSSVTVRREMVVYNNQTVSRIEGAANSIMQRTTDAIISWLSAQLAKQKKIDFKPRNDDSSFARVNTEPCVACCDFLEKVRDVVKQSLTGKNQEVFLTEIGVAFHRTPAQVPRERCRRSYVNKVRYSISITSHSPSSNKPPIKSFTSPSCTSLLRDIKLYQDTIATFGIPSLYERFEFIRQLGNVFLVRPEILKSYIAEGYLGRIDSSLLRPYLAQRSDWGQAEKGFNDSVGAEDGTSESKALKDRFGMGRLSMIMKDLEPLNHMSMPSMPVSIPSMPLSMPSLPAGFSTFSSISSRGLGSTASGAPLPPPPTTTAN</sequence>
<name>A0AAD5V8C7_9APHY</name>
<dbReference type="AlphaFoldDB" id="A0AAD5V8C7"/>
<evidence type="ECO:0000313" key="8">
    <source>
        <dbReference type="EMBL" id="KAJ3488786.1"/>
    </source>
</evidence>
<dbReference type="GO" id="GO:0000145">
    <property type="term" value="C:exocyst"/>
    <property type="evidence" value="ECO:0007669"/>
    <property type="project" value="TreeGrafter"/>
</dbReference>
<keyword evidence="3" id="KW-0268">Exocytosis</keyword>
<evidence type="ECO:0000256" key="4">
    <source>
        <dbReference type="ARBA" id="ARBA00023054"/>
    </source>
</evidence>
<evidence type="ECO:0000256" key="2">
    <source>
        <dbReference type="ARBA" id="ARBA00022448"/>
    </source>
</evidence>
<keyword evidence="4" id="KW-0175">Coiled coil</keyword>
<comment type="caution">
    <text evidence="8">The sequence shown here is derived from an EMBL/GenBank/DDBJ whole genome shotgun (WGS) entry which is preliminary data.</text>
</comment>
<protein>
    <recommendedName>
        <fullName evidence="10">Exocyst complex component Sec10</fullName>
    </recommendedName>
</protein>
<keyword evidence="9" id="KW-1185">Reference proteome</keyword>
<feature type="domain" description="Exocyst complex component Sec10 N-terminal" evidence="7">
    <location>
        <begin position="50"/>
        <end position="163"/>
    </location>
</feature>
<dbReference type="EMBL" id="JANAWD010000059">
    <property type="protein sequence ID" value="KAJ3488786.1"/>
    <property type="molecule type" value="Genomic_DNA"/>
</dbReference>
<dbReference type="InterPro" id="IPR048625">
    <property type="entry name" value="Sec10_N"/>
</dbReference>
<dbReference type="PANTHER" id="PTHR12100">
    <property type="entry name" value="SEC10"/>
    <property type="match status" value="1"/>
</dbReference>
<evidence type="ECO:0000313" key="9">
    <source>
        <dbReference type="Proteomes" id="UP001212997"/>
    </source>
</evidence>
<evidence type="ECO:0000259" key="6">
    <source>
        <dbReference type="Pfam" id="PF07393"/>
    </source>
</evidence>
<evidence type="ECO:0008006" key="10">
    <source>
        <dbReference type="Google" id="ProtNLM"/>
    </source>
</evidence>
<evidence type="ECO:0000256" key="3">
    <source>
        <dbReference type="ARBA" id="ARBA00022483"/>
    </source>
</evidence>
<dbReference type="InterPro" id="IPR009976">
    <property type="entry name" value="Sec10-like"/>
</dbReference>
<keyword evidence="2" id="KW-0813">Transport</keyword>
<reference evidence="8" key="1">
    <citation type="submission" date="2022-07" db="EMBL/GenBank/DDBJ databases">
        <title>Genome Sequence of Physisporinus lineatus.</title>
        <authorList>
            <person name="Buettner E."/>
        </authorList>
    </citation>
    <scope>NUCLEOTIDE SEQUENCE</scope>
    <source>
        <strain evidence="8">VT162</strain>
    </source>
</reference>
<dbReference type="Proteomes" id="UP001212997">
    <property type="component" value="Unassembled WGS sequence"/>
</dbReference>
<dbReference type="PANTHER" id="PTHR12100:SF0">
    <property type="entry name" value="EXOCYST COMPLEX COMPONENT 5"/>
    <property type="match status" value="1"/>
</dbReference>
<accession>A0AAD5V8C7</accession>